<dbReference type="GO" id="GO:0006354">
    <property type="term" value="P:DNA-templated transcription elongation"/>
    <property type="evidence" value="ECO:0007669"/>
    <property type="project" value="InterPro"/>
</dbReference>
<keyword evidence="4" id="KW-0806">Transcription termination</keyword>
<dbReference type="InterPro" id="IPR043425">
    <property type="entry name" value="NusG-like"/>
</dbReference>
<evidence type="ECO:0000256" key="2">
    <source>
        <dbReference type="ARBA" id="ARBA00023015"/>
    </source>
</evidence>
<evidence type="ECO:0000313" key="6">
    <source>
        <dbReference type="EMBL" id="PWU67368.1"/>
    </source>
</evidence>
<reference evidence="6 7" key="1">
    <citation type="submission" date="2018-05" db="EMBL/GenBank/DDBJ databases">
        <title>Genomic analysis of Gracilibacillus dipsosauri DD1 reveals novel features of a salt-tolerant amylase.</title>
        <authorList>
            <person name="Deutch C.E."/>
            <person name="Yang S."/>
        </authorList>
    </citation>
    <scope>NUCLEOTIDE SEQUENCE [LARGE SCALE GENOMIC DNA]</scope>
    <source>
        <strain evidence="6 7">DD1</strain>
    </source>
</reference>
<dbReference type="PANTHER" id="PTHR30265">
    <property type="entry name" value="RHO-INTERACTING TRANSCRIPTION TERMINATION FACTOR NUSG"/>
    <property type="match status" value="1"/>
</dbReference>
<dbReference type="InterPro" id="IPR008991">
    <property type="entry name" value="Translation_prot_SH3-like_sf"/>
</dbReference>
<keyword evidence="7" id="KW-1185">Reference proteome</keyword>
<dbReference type="InterPro" id="IPR047663">
    <property type="entry name" value="Transcription_antiterm_LoaP"/>
</dbReference>
<dbReference type="RefSeq" id="WP_109985212.1">
    <property type="nucleotide sequence ID" value="NZ_JAJUIE010000068.1"/>
</dbReference>
<comment type="similarity">
    <text evidence="4">Belongs to the NusG family.</text>
</comment>
<feature type="domain" description="NusG-like N-terminal" evidence="5">
    <location>
        <begin position="1"/>
        <end position="111"/>
    </location>
</feature>
<dbReference type="PRINTS" id="PR00338">
    <property type="entry name" value="NUSGTNSCPFCT"/>
</dbReference>
<name>A0A317KXX0_9BACI</name>
<evidence type="ECO:0000313" key="7">
    <source>
        <dbReference type="Proteomes" id="UP000245624"/>
    </source>
</evidence>
<accession>A0A317KXX0</accession>
<dbReference type="OrthoDB" id="1681764at2"/>
<dbReference type="InterPro" id="IPR006645">
    <property type="entry name" value="NGN-like_dom"/>
</dbReference>
<dbReference type="SUPFAM" id="SSF82679">
    <property type="entry name" value="N-utilization substance G protein NusG, N-terminal domain"/>
    <property type="match status" value="1"/>
</dbReference>
<dbReference type="GO" id="GO:0031564">
    <property type="term" value="P:transcription antitermination"/>
    <property type="evidence" value="ECO:0007669"/>
    <property type="project" value="UniProtKB-KW"/>
</dbReference>
<dbReference type="PANTHER" id="PTHR30265:SF4">
    <property type="entry name" value="KOW MOTIF FAMILY PROTEIN, EXPRESSED"/>
    <property type="match status" value="1"/>
</dbReference>
<dbReference type="Proteomes" id="UP000245624">
    <property type="component" value="Unassembled WGS sequence"/>
</dbReference>
<keyword evidence="2 4" id="KW-0805">Transcription regulation</keyword>
<dbReference type="Gene3D" id="3.30.70.940">
    <property type="entry name" value="NusG, N-terminal domain"/>
    <property type="match status" value="1"/>
</dbReference>
<organism evidence="6 7">
    <name type="scientific">Gracilibacillus dipsosauri</name>
    <dbReference type="NCBI Taxonomy" id="178340"/>
    <lineage>
        <taxon>Bacteria</taxon>
        <taxon>Bacillati</taxon>
        <taxon>Bacillota</taxon>
        <taxon>Bacilli</taxon>
        <taxon>Bacillales</taxon>
        <taxon>Bacillaceae</taxon>
        <taxon>Gracilibacillus</taxon>
    </lineage>
</organism>
<gene>
    <name evidence="6" type="ORF">DLJ74_16045</name>
</gene>
<dbReference type="GO" id="GO:0006353">
    <property type="term" value="P:DNA-templated transcription termination"/>
    <property type="evidence" value="ECO:0007669"/>
    <property type="project" value="UniProtKB-KW"/>
</dbReference>
<dbReference type="GO" id="GO:0032784">
    <property type="term" value="P:regulation of DNA-templated transcription elongation"/>
    <property type="evidence" value="ECO:0007669"/>
    <property type="project" value="InterPro"/>
</dbReference>
<sequence length="177" mass="20737">MDWYALFVESGKEEEVQKNLKLNFDNTILDSVIPKRKIPERRSGKVYHVKRYLFPGYVLVKTNMNSYIYHKIKKIPNFYRLVNRGGYYSKNTGETFTKIDEEEIIPLLKLLSKDDIIDFSKVYIENSKVLVKSGPLKGMEGIIRKIDKRKNRAKILLNFMGREKTIDVGIEVLSNQK</sequence>
<dbReference type="NCBIfam" id="NF033641">
    <property type="entry name" value="antiterm_LoaP"/>
    <property type="match status" value="1"/>
</dbReference>
<proteinExistence type="inferred from homology"/>
<keyword evidence="3 4" id="KW-0804">Transcription</keyword>
<dbReference type="CDD" id="cd08000">
    <property type="entry name" value="NGN"/>
    <property type="match status" value="1"/>
</dbReference>
<dbReference type="InterPro" id="IPR001062">
    <property type="entry name" value="Transcrpt_antiterm_NusG"/>
</dbReference>
<dbReference type="Pfam" id="PF00467">
    <property type="entry name" value="KOW"/>
    <property type="match status" value="1"/>
</dbReference>
<evidence type="ECO:0000256" key="3">
    <source>
        <dbReference type="ARBA" id="ARBA00023163"/>
    </source>
</evidence>
<dbReference type="InterPro" id="IPR036735">
    <property type="entry name" value="NGN_dom_sf"/>
</dbReference>
<keyword evidence="1 4" id="KW-0889">Transcription antitermination</keyword>
<comment type="function">
    <text evidence="4">Participates in transcription elongation, termination and antitermination.</text>
</comment>
<dbReference type="Gene3D" id="2.30.30.30">
    <property type="match status" value="1"/>
</dbReference>
<dbReference type="InterPro" id="IPR005824">
    <property type="entry name" value="KOW"/>
</dbReference>
<dbReference type="CDD" id="cd06091">
    <property type="entry name" value="KOW_NusG"/>
    <property type="match status" value="1"/>
</dbReference>
<dbReference type="EMBL" id="QGTD01000016">
    <property type="protein sequence ID" value="PWU67368.1"/>
    <property type="molecule type" value="Genomic_DNA"/>
</dbReference>
<dbReference type="SMART" id="SM00738">
    <property type="entry name" value="NGN"/>
    <property type="match status" value="1"/>
</dbReference>
<dbReference type="SUPFAM" id="SSF50104">
    <property type="entry name" value="Translation proteins SH3-like domain"/>
    <property type="match status" value="1"/>
</dbReference>
<evidence type="ECO:0000256" key="1">
    <source>
        <dbReference type="ARBA" id="ARBA00022814"/>
    </source>
</evidence>
<evidence type="ECO:0000256" key="4">
    <source>
        <dbReference type="RuleBase" id="RU000538"/>
    </source>
</evidence>
<dbReference type="Pfam" id="PF02357">
    <property type="entry name" value="NusG"/>
    <property type="match status" value="1"/>
</dbReference>
<dbReference type="InterPro" id="IPR014722">
    <property type="entry name" value="Rib_uL2_dom2"/>
</dbReference>
<dbReference type="AlphaFoldDB" id="A0A317KXX0"/>
<protein>
    <recommendedName>
        <fullName evidence="4">Transcription termination/antitermination protein NusG</fullName>
    </recommendedName>
</protein>
<evidence type="ECO:0000259" key="5">
    <source>
        <dbReference type="SMART" id="SM00738"/>
    </source>
</evidence>
<comment type="caution">
    <text evidence="6">The sequence shown here is derived from an EMBL/GenBank/DDBJ whole genome shotgun (WGS) entry which is preliminary data.</text>
</comment>